<keyword evidence="11" id="KW-0961">Cell wall biogenesis/degradation</keyword>
<keyword evidence="6" id="KW-0677">Repeat</keyword>
<keyword evidence="9" id="KW-0325">Glycoprotein</keyword>
<proteinExistence type="inferred from homology"/>
<keyword evidence="10 15" id="KW-0326">Glycosidase</keyword>
<feature type="signal peptide" evidence="16">
    <location>
        <begin position="1"/>
        <end position="21"/>
    </location>
</feature>
<protein>
    <recommendedName>
        <fullName evidence="3">endo-polygalacturonase</fullName>
        <ecNumber evidence="3">3.2.1.15</ecNumber>
    </recommendedName>
</protein>
<evidence type="ECO:0000256" key="8">
    <source>
        <dbReference type="ARBA" id="ARBA00023157"/>
    </source>
</evidence>
<dbReference type="PANTHER" id="PTHR31884:SF9">
    <property type="entry name" value="ENDOPOLYGALACTURONASE D-RELATED"/>
    <property type="match status" value="1"/>
</dbReference>
<evidence type="ECO:0000256" key="11">
    <source>
        <dbReference type="ARBA" id="ARBA00023316"/>
    </source>
</evidence>
<evidence type="ECO:0000256" key="6">
    <source>
        <dbReference type="ARBA" id="ARBA00022737"/>
    </source>
</evidence>
<dbReference type="SUPFAM" id="SSF51126">
    <property type="entry name" value="Pectin lyase-like"/>
    <property type="match status" value="1"/>
</dbReference>
<evidence type="ECO:0000256" key="5">
    <source>
        <dbReference type="ARBA" id="ARBA00022729"/>
    </source>
</evidence>
<dbReference type="InterPro" id="IPR006626">
    <property type="entry name" value="PbH1"/>
</dbReference>
<evidence type="ECO:0000256" key="1">
    <source>
        <dbReference type="ARBA" id="ARBA00004613"/>
    </source>
</evidence>
<dbReference type="InterPro" id="IPR011050">
    <property type="entry name" value="Pectin_lyase_fold/virulence"/>
</dbReference>
<comment type="catalytic activity">
    <reaction evidence="12">
        <text>(1,4-alpha-D-galacturonosyl)n+m + H2O = (1,4-alpha-D-galacturonosyl)n + (1,4-alpha-D-galacturonosyl)m.</text>
        <dbReference type="EC" id="3.2.1.15"/>
    </reaction>
</comment>
<evidence type="ECO:0000256" key="12">
    <source>
        <dbReference type="ARBA" id="ARBA00034074"/>
    </source>
</evidence>
<dbReference type="InterPro" id="IPR050434">
    <property type="entry name" value="Glycosyl_hydrlase_28"/>
</dbReference>
<dbReference type="Gene3D" id="2.160.20.10">
    <property type="entry name" value="Single-stranded right-handed beta-helix, Pectin lyase-like"/>
    <property type="match status" value="1"/>
</dbReference>
<feature type="chain" id="PRO_5034906301" description="endo-polygalacturonase" evidence="16">
    <location>
        <begin position="22"/>
        <end position="393"/>
    </location>
</feature>
<dbReference type="PROSITE" id="PS00502">
    <property type="entry name" value="POLYGALACTURONASE"/>
    <property type="match status" value="1"/>
</dbReference>
<evidence type="ECO:0000256" key="15">
    <source>
        <dbReference type="RuleBase" id="RU361169"/>
    </source>
</evidence>
<evidence type="ECO:0000256" key="7">
    <source>
        <dbReference type="ARBA" id="ARBA00022801"/>
    </source>
</evidence>
<dbReference type="PANTHER" id="PTHR31884">
    <property type="entry name" value="POLYGALACTURONASE"/>
    <property type="match status" value="1"/>
</dbReference>
<evidence type="ECO:0000256" key="2">
    <source>
        <dbReference type="ARBA" id="ARBA00008834"/>
    </source>
</evidence>
<evidence type="ECO:0000313" key="18">
    <source>
        <dbReference type="Proteomes" id="UP000447873"/>
    </source>
</evidence>
<evidence type="ECO:0000256" key="16">
    <source>
        <dbReference type="SAM" id="SignalP"/>
    </source>
</evidence>
<gene>
    <name evidence="17" type="ORF">EG328_002152</name>
</gene>
<accession>A0A8H3U1T4</accession>
<dbReference type="InterPro" id="IPR000743">
    <property type="entry name" value="Glyco_hydro_28"/>
</dbReference>
<comment type="similarity">
    <text evidence="2 15">Belongs to the glycosyl hydrolase 28 family.</text>
</comment>
<reference evidence="17 18" key="1">
    <citation type="submission" date="2018-12" db="EMBL/GenBank/DDBJ databases">
        <title>Venturia inaequalis Genome Resource.</title>
        <authorList>
            <person name="Lichtner F.J."/>
        </authorList>
    </citation>
    <scope>NUCLEOTIDE SEQUENCE [LARGE SCALE GENOMIC DNA]</scope>
    <source>
        <strain evidence="17 18">120213</strain>
    </source>
</reference>
<dbReference type="AlphaFoldDB" id="A0A8H3U1T4"/>
<comment type="caution">
    <text evidence="17">The sequence shown here is derived from an EMBL/GenBank/DDBJ whole genome shotgun (WGS) entry which is preliminary data.</text>
</comment>
<dbReference type="Pfam" id="PF00295">
    <property type="entry name" value="Glyco_hydro_28"/>
    <property type="match status" value="1"/>
</dbReference>
<feature type="active site" evidence="14">
    <location>
        <position position="273"/>
    </location>
</feature>
<dbReference type="GO" id="GO:0071555">
    <property type="term" value="P:cell wall organization"/>
    <property type="evidence" value="ECO:0007669"/>
    <property type="project" value="UniProtKB-KW"/>
</dbReference>
<dbReference type="GO" id="GO:0005576">
    <property type="term" value="C:extracellular region"/>
    <property type="evidence" value="ECO:0007669"/>
    <property type="project" value="UniProtKB-SubCell"/>
</dbReference>
<comment type="function">
    <text evidence="13">Involved in maceration and soft-rotting of plant tissue. Hydrolyzes the 1,4-alpha glycosidic bonds of de-esterified pectate in the smooth region of the plant cell wall.</text>
</comment>
<dbReference type="SMART" id="SM00710">
    <property type="entry name" value="PbH1"/>
    <property type="match status" value="6"/>
</dbReference>
<evidence type="ECO:0000256" key="9">
    <source>
        <dbReference type="ARBA" id="ARBA00023180"/>
    </source>
</evidence>
<evidence type="ECO:0000256" key="3">
    <source>
        <dbReference type="ARBA" id="ARBA00012736"/>
    </source>
</evidence>
<keyword evidence="8" id="KW-1015">Disulfide bond</keyword>
<evidence type="ECO:0000256" key="10">
    <source>
        <dbReference type="ARBA" id="ARBA00023295"/>
    </source>
</evidence>
<feature type="non-terminal residue" evidence="17">
    <location>
        <position position="1"/>
    </location>
</feature>
<organism evidence="17 18">
    <name type="scientific">Venturia inaequalis</name>
    <name type="common">Apple scab fungus</name>
    <dbReference type="NCBI Taxonomy" id="5025"/>
    <lineage>
        <taxon>Eukaryota</taxon>
        <taxon>Fungi</taxon>
        <taxon>Dikarya</taxon>
        <taxon>Ascomycota</taxon>
        <taxon>Pezizomycotina</taxon>
        <taxon>Dothideomycetes</taxon>
        <taxon>Pleosporomycetidae</taxon>
        <taxon>Venturiales</taxon>
        <taxon>Venturiaceae</taxon>
        <taxon>Venturia</taxon>
    </lineage>
</organism>
<keyword evidence="7 15" id="KW-0378">Hydrolase</keyword>
<name>A0A8H3U1T4_VENIN</name>
<dbReference type="EC" id="3.2.1.15" evidence="3"/>
<evidence type="ECO:0000313" key="17">
    <source>
        <dbReference type="EMBL" id="KAE9961640.1"/>
    </source>
</evidence>
<keyword evidence="4" id="KW-0964">Secreted</keyword>
<evidence type="ECO:0000256" key="14">
    <source>
        <dbReference type="PROSITE-ProRule" id="PRU10052"/>
    </source>
</evidence>
<keyword evidence="5 16" id="KW-0732">Signal</keyword>
<dbReference type="InterPro" id="IPR012334">
    <property type="entry name" value="Pectin_lyas_fold"/>
</dbReference>
<dbReference type="EMBL" id="WNWS01001576">
    <property type="protein sequence ID" value="KAE9961640.1"/>
    <property type="molecule type" value="Genomic_DNA"/>
</dbReference>
<dbReference type="Proteomes" id="UP000447873">
    <property type="component" value="Unassembled WGS sequence"/>
</dbReference>
<evidence type="ECO:0000256" key="13">
    <source>
        <dbReference type="ARBA" id="ARBA00037707"/>
    </source>
</evidence>
<comment type="subcellular location">
    <subcellularLocation>
        <location evidence="1">Secreted</location>
    </subcellularLocation>
</comment>
<sequence length="393" mass="41612">MVTSRNIAFLILGFGSFLASAHPTDSAKALGTTAENLRRPMRIRARGVNSEVPASCIATSYNTYKAIVAKCPTSVLLDIKVPVGGQIALTNLKSQTVAFAGTTEFAPSPNGRAPTFPLITFNSSTDCRIVGLDDSVIDGHGEDYWDGGGGNKGIQKPKMMRIEKVTNSNIEGINILNAPVHCFAISNSKHVTMSWITIDGSMADQPCAKISRNIKRVDVSKGAKCGHNTDAWGISGSTHIKIENSVVDNQDDCLALNSGSDITFENNICSGGHGISIGSIKSNKVVTGAKISNCTIKGSENGIRIKTYDDATAASVSDIKVKDITLEGIQKFAIVVQQDYRNEGPTGRAGNSVPIRGVSLQNVHGTVSGGQAVYVNCGKSTCTDWKFQGIDIT</sequence>
<dbReference type="GO" id="GO:0045490">
    <property type="term" value="P:pectin catabolic process"/>
    <property type="evidence" value="ECO:0007669"/>
    <property type="project" value="UniProtKB-ARBA"/>
</dbReference>
<evidence type="ECO:0000256" key="4">
    <source>
        <dbReference type="ARBA" id="ARBA00022525"/>
    </source>
</evidence>
<dbReference type="GO" id="GO:0004650">
    <property type="term" value="F:polygalacturonase activity"/>
    <property type="evidence" value="ECO:0007669"/>
    <property type="project" value="UniProtKB-EC"/>
</dbReference>